<name>A0AAV9JF82_9PEZI</name>
<evidence type="ECO:0000313" key="2">
    <source>
        <dbReference type="Proteomes" id="UP001324427"/>
    </source>
</evidence>
<dbReference type="EMBL" id="JAVFHQ010000029">
    <property type="protein sequence ID" value="KAK4543865.1"/>
    <property type="molecule type" value="Genomic_DNA"/>
</dbReference>
<proteinExistence type="predicted"/>
<reference evidence="1 2" key="1">
    <citation type="submission" date="2021-11" db="EMBL/GenBank/DDBJ databases">
        <title>Black yeast isolated from Biological Soil Crust.</title>
        <authorList>
            <person name="Kurbessoian T."/>
        </authorList>
    </citation>
    <scope>NUCLEOTIDE SEQUENCE [LARGE SCALE GENOMIC DNA]</scope>
    <source>
        <strain evidence="1 2">CCFEE 5522</strain>
    </source>
</reference>
<comment type="caution">
    <text evidence="1">The sequence shown here is derived from an EMBL/GenBank/DDBJ whole genome shotgun (WGS) entry which is preliminary data.</text>
</comment>
<accession>A0AAV9JF82</accession>
<gene>
    <name evidence="1" type="ORF">LTR36_004898</name>
</gene>
<organism evidence="1 2">
    <name type="scientific">Oleoguttula mirabilis</name>
    <dbReference type="NCBI Taxonomy" id="1507867"/>
    <lineage>
        <taxon>Eukaryota</taxon>
        <taxon>Fungi</taxon>
        <taxon>Dikarya</taxon>
        <taxon>Ascomycota</taxon>
        <taxon>Pezizomycotina</taxon>
        <taxon>Dothideomycetes</taxon>
        <taxon>Dothideomycetidae</taxon>
        <taxon>Mycosphaerellales</taxon>
        <taxon>Teratosphaeriaceae</taxon>
        <taxon>Oleoguttula</taxon>
    </lineage>
</organism>
<protein>
    <submittedName>
        <fullName evidence="1">Uncharacterized protein</fullName>
    </submittedName>
</protein>
<sequence>MSVVQIYLQTPTEFGSLGFIDEQRIRAHSATIDNALGPPNGSLQQTVTLTGAAPGALKYIFERIRKNKPNFALHIKVHDQGFLKAVAIYEAAELLQLQPAQQHIEGHIIGYISHAVVTPAELVATHRCFEARQATSKTWRVLVHQVAWNILHGKYAEQAAIDLKLAASQYPALVAAIDSRIYNDLLEKKAQHDFVVAKDAERARAKEERRGRALTRE</sequence>
<dbReference type="AlphaFoldDB" id="A0AAV9JF82"/>
<keyword evidence="2" id="KW-1185">Reference proteome</keyword>
<evidence type="ECO:0000313" key="1">
    <source>
        <dbReference type="EMBL" id="KAK4543865.1"/>
    </source>
</evidence>
<dbReference type="Proteomes" id="UP001324427">
    <property type="component" value="Unassembled WGS sequence"/>
</dbReference>